<dbReference type="AlphaFoldDB" id="A0A1H5WZK7"/>
<evidence type="ECO:0000259" key="2">
    <source>
        <dbReference type="Pfam" id="PF11827"/>
    </source>
</evidence>
<evidence type="ECO:0000313" key="4">
    <source>
        <dbReference type="Proteomes" id="UP000236738"/>
    </source>
</evidence>
<dbReference type="EMBL" id="FNUS01000002">
    <property type="protein sequence ID" value="SEG04477.1"/>
    <property type="molecule type" value="Genomic_DNA"/>
</dbReference>
<sequence>MTNLKITATVATAVLLSFSAFSCNKNKSTKETAVESTAMNNNEMAKTGAESSSAKQIVADYMTLKNALVATNKEDAAKAGLAIGASLNSFDMSKYTAPQQKDLKDIIADAKENAEHISESEIDHQREHFKILTKDITDMIAITGADSKVYQMNCPMYDGGSNWLSESKEVKNPYLGSKMMTCGSMKKELN</sequence>
<dbReference type="Proteomes" id="UP000236738">
    <property type="component" value="Unassembled WGS sequence"/>
</dbReference>
<dbReference type="PROSITE" id="PS51257">
    <property type="entry name" value="PROKAR_LIPOPROTEIN"/>
    <property type="match status" value="1"/>
</dbReference>
<evidence type="ECO:0000256" key="1">
    <source>
        <dbReference type="SAM" id="SignalP"/>
    </source>
</evidence>
<dbReference type="OrthoDB" id="5513217at2"/>
<feature type="signal peptide" evidence="1">
    <location>
        <begin position="1"/>
        <end position="22"/>
    </location>
</feature>
<dbReference type="RefSeq" id="WP_103913350.1">
    <property type="nucleotide sequence ID" value="NZ_FNUS01000002.1"/>
</dbReference>
<dbReference type="Pfam" id="PF11827">
    <property type="entry name" value="DUF3347"/>
    <property type="match status" value="1"/>
</dbReference>
<feature type="domain" description="DUF3347" evidence="2">
    <location>
        <begin position="57"/>
        <end position="147"/>
    </location>
</feature>
<proteinExistence type="predicted"/>
<keyword evidence="4" id="KW-1185">Reference proteome</keyword>
<accession>A0A1H5WZK7</accession>
<feature type="chain" id="PRO_5009288902" description="DUF3347 domain-containing protein" evidence="1">
    <location>
        <begin position="23"/>
        <end position="190"/>
    </location>
</feature>
<gene>
    <name evidence="3" type="ORF">SAMN05421847_1378</name>
</gene>
<dbReference type="InterPro" id="IPR021782">
    <property type="entry name" value="DUF3347"/>
</dbReference>
<keyword evidence="1" id="KW-0732">Signal</keyword>
<evidence type="ECO:0000313" key="3">
    <source>
        <dbReference type="EMBL" id="SEG04477.1"/>
    </source>
</evidence>
<organism evidence="3 4">
    <name type="scientific">Halpernia humi</name>
    <dbReference type="NCBI Taxonomy" id="493375"/>
    <lineage>
        <taxon>Bacteria</taxon>
        <taxon>Pseudomonadati</taxon>
        <taxon>Bacteroidota</taxon>
        <taxon>Flavobacteriia</taxon>
        <taxon>Flavobacteriales</taxon>
        <taxon>Weeksellaceae</taxon>
        <taxon>Chryseobacterium group</taxon>
        <taxon>Halpernia</taxon>
    </lineage>
</organism>
<reference evidence="4" key="1">
    <citation type="submission" date="2016-10" db="EMBL/GenBank/DDBJ databases">
        <authorList>
            <person name="Varghese N."/>
            <person name="Submissions S."/>
        </authorList>
    </citation>
    <scope>NUCLEOTIDE SEQUENCE [LARGE SCALE GENOMIC DNA]</scope>
    <source>
        <strain evidence="4">DSM 21580</strain>
    </source>
</reference>
<protein>
    <recommendedName>
        <fullName evidence="2">DUF3347 domain-containing protein</fullName>
    </recommendedName>
</protein>
<name>A0A1H5WZK7_9FLAO</name>